<reference evidence="2 3" key="1">
    <citation type="submission" date="2020-08" db="EMBL/GenBank/DDBJ databases">
        <authorList>
            <person name="Newling K."/>
            <person name="Davey J."/>
            <person name="Forrester S."/>
        </authorList>
    </citation>
    <scope>NUCLEOTIDE SEQUENCE [LARGE SCALE GENOMIC DNA]</scope>
    <source>
        <strain evidence="3">Crithidia deanei Carvalho (ATCC PRA-265)</strain>
    </source>
</reference>
<dbReference type="EMBL" id="LR877148">
    <property type="protein sequence ID" value="CAD2215243.1"/>
    <property type="molecule type" value="Genomic_DNA"/>
</dbReference>
<proteinExistence type="predicted"/>
<evidence type="ECO:0000256" key="1">
    <source>
        <dbReference type="SAM" id="MobiDB-lite"/>
    </source>
</evidence>
<dbReference type="PANTHER" id="PTHR35614">
    <property type="match status" value="1"/>
</dbReference>
<dbReference type="PANTHER" id="PTHR35614:SF5">
    <property type="entry name" value="SPRY DOMAIN-CONTAINING PROTEIN"/>
    <property type="match status" value="1"/>
</dbReference>
<dbReference type="Proteomes" id="UP000515908">
    <property type="component" value="Chromosome 04"/>
</dbReference>
<organism evidence="2 3">
    <name type="scientific">Angomonas deanei</name>
    <dbReference type="NCBI Taxonomy" id="59799"/>
    <lineage>
        <taxon>Eukaryota</taxon>
        <taxon>Discoba</taxon>
        <taxon>Euglenozoa</taxon>
        <taxon>Kinetoplastea</taxon>
        <taxon>Metakinetoplastina</taxon>
        <taxon>Trypanosomatida</taxon>
        <taxon>Trypanosomatidae</taxon>
        <taxon>Strigomonadinae</taxon>
        <taxon>Angomonas</taxon>
    </lineage>
</organism>
<accession>A0A7G2C903</accession>
<evidence type="ECO:0000313" key="3">
    <source>
        <dbReference type="Proteomes" id="UP000515908"/>
    </source>
</evidence>
<name>A0A7G2C903_9TRYP</name>
<evidence type="ECO:0000313" key="2">
    <source>
        <dbReference type="EMBL" id="CAD2215243.1"/>
    </source>
</evidence>
<dbReference type="VEuPathDB" id="TriTrypDB:ADEAN_000269800"/>
<dbReference type="AlphaFoldDB" id="A0A7G2C903"/>
<gene>
    <name evidence="2" type="ORF">ADEAN_000269800</name>
</gene>
<sequence>MGAAPSHECKTFFSYFRGSYEVGLVPLSKQYFGNASYPSTEMPYEKRAVLREQIVLMRKDPAVLYANSRAGDNMRASMSPTPEEKELEKLLYDFYWDTMPQPDFTEDDLDQFLDLVDRYMYDTDRDMAEDSRYNGTAATSDTTTHKVPFFMPIPCVLCLAYPEGKERQGCFELSGRNINIIGFFGLMTREMENAFKLVKFDREREIRWTPTTTETDTTVYLQGETTGDPGSSLPKGKEQLFMSTTILTSAGDRTLERVLVLAAVMLRHQYHVACRKYGILKKTQAALTSQGTRLVPEETLMNIEGHLPHIVKASALPPLPAESFVPHPYNFMNEKAAYPPPHLRLLPAQSSLRMSMDNLAQLAVESKDSTLFSYLDSIISGAEPAATAVANTSTNFICYTPALPYAFCLTNEEENAISWGLLHRLDTLGIVIETAANNYCSLKALAENFAFLHCQVLIDPSLSHVAFTDLPVNTVTPQEEADRYNGKHVVLSPSSAIVISLQPKYVRQATLWAASLFHRPTGPARRGVDPVQAQGRERRPPSGAAEQGLPHCPLAAEGRGASGQLSRGAHQPSVGPRAHVAGGDRAGEGAAARALEEHLRLCQ</sequence>
<feature type="region of interest" description="Disordered" evidence="1">
    <location>
        <begin position="523"/>
        <end position="589"/>
    </location>
</feature>
<keyword evidence="3" id="KW-1185">Reference proteome</keyword>
<protein>
    <submittedName>
        <fullName evidence="2">Uncharacterized protein</fullName>
    </submittedName>
</protein>